<evidence type="ECO:0000259" key="3">
    <source>
        <dbReference type="PROSITE" id="PS50268"/>
    </source>
</evidence>
<name>A0A3B0VLC2_9ZZZZ</name>
<feature type="domain" description="Cadherin" evidence="3">
    <location>
        <begin position="606"/>
        <end position="696"/>
    </location>
</feature>
<dbReference type="SMART" id="SM00112">
    <property type="entry name" value="CA"/>
    <property type="match status" value="1"/>
</dbReference>
<keyword evidence="1" id="KW-0812">Transmembrane</keyword>
<proteinExistence type="predicted"/>
<accession>A0A3B0VLC2</accession>
<dbReference type="GO" id="GO:0004565">
    <property type="term" value="F:beta-galactosidase activity"/>
    <property type="evidence" value="ECO:0007669"/>
    <property type="project" value="UniProtKB-EC"/>
</dbReference>
<dbReference type="AlphaFoldDB" id="A0A3B0VLC2"/>
<dbReference type="PROSITE" id="PS50268">
    <property type="entry name" value="CADHERIN_2"/>
    <property type="match status" value="1"/>
</dbReference>
<keyword evidence="4" id="KW-0378">Hydrolase</keyword>
<evidence type="ECO:0000256" key="2">
    <source>
        <dbReference type="ARBA" id="ARBA00022989"/>
    </source>
</evidence>
<dbReference type="InterPro" id="IPR029062">
    <property type="entry name" value="Class_I_gatase-like"/>
</dbReference>
<keyword evidence="2" id="KW-0472">Membrane</keyword>
<dbReference type="GO" id="GO:0007156">
    <property type="term" value="P:homophilic cell adhesion via plasma membrane adhesion molecules"/>
    <property type="evidence" value="ECO:0007669"/>
    <property type="project" value="InterPro"/>
</dbReference>
<evidence type="ECO:0000313" key="4">
    <source>
        <dbReference type="EMBL" id="VAW44428.1"/>
    </source>
</evidence>
<keyword evidence="4" id="KW-0326">Glycosidase</keyword>
<dbReference type="Gene3D" id="3.40.50.880">
    <property type="match status" value="2"/>
</dbReference>
<dbReference type="Pfam" id="PF00028">
    <property type="entry name" value="Cadherin"/>
    <property type="match status" value="1"/>
</dbReference>
<evidence type="ECO:0000256" key="1">
    <source>
        <dbReference type="ARBA" id="ARBA00022692"/>
    </source>
</evidence>
<dbReference type="SUPFAM" id="SSF49313">
    <property type="entry name" value="Cadherin-like"/>
    <property type="match status" value="1"/>
</dbReference>
<dbReference type="PANTHER" id="PTHR24026:SF126">
    <property type="entry name" value="PROTOCADHERIN FAT 4"/>
    <property type="match status" value="1"/>
</dbReference>
<dbReference type="GO" id="GO:0005509">
    <property type="term" value="F:calcium ion binding"/>
    <property type="evidence" value="ECO:0007669"/>
    <property type="project" value="InterPro"/>
</dbReference>
<keyword evidence="2" id="KW-1133">Transmembrane helix</keyword>
<dbReference type="SUPFAM" id="SSF52317">
    <property type="entry name" value="Class I glutamine amidotransferase-like"/>
    <property type="match status" value="2"/>
</dbReference>
<dbReference type="GO" id="GO:0005886">
    <property type="term" value="C:plasma membrane"/>
    <property type="evidence" value="ECO:0007669"/>
    <property type="project" value="UniProtKB-SubCell"/>
</dbReference>
<sequence>MNKMLKILLLLVVSLFFGNAIAQTNTILMFIPHEEVYYSEYIVMKEALEATGYTVDVRSSSANPSSTYMAASQSTIEITANALSGSSYLQFTNQFAELFGSPWDQSNDTIPVAGIAVSGLIQDIADMSAYDALIVVGGTGALAYRIDANYSDQGELSAGEVQNAAEKLNQLALDALSSNKPVMTQCHGASLSAFWRIPGTVGPGAESLGYSLVKNGYVTGFPFPASLLTNYTTALDINPVAQDRVTISSPHSSFYDTYGAPLGSGMSKILTTRDWYPQSIGYAAETLINILRSYPPISVLDSPINTLIIHGGEVDCSPGSNTDIPCNFGAAVENIPADYLNIAAVLQADSPYDHINFIVNDVNIADNPLPFDINNLSSITNYLLQFDSIIFFKHWSTDITLELQQAIVDYADNGGTVVGLHHAAFNQVINANVNKNLLVQLFGVQSLLSTWSGSELESQNLTMAQYGHFITSFGTDSMVNPILSPTNGFETGANTSFSTQHAFQIFDEVYRNWELVAGQEFGLGINQLTPLLKNDVTSIASDTQQDFAGLVKRYDGNLDGTIGQIVFMMSGERTQSININHPYGQLIRNSAAWINLDKTVNQAPTITSFNSVSVIENQTAILTVTATDPDDDELSFSITGNDDDNLFSITPTGVLSFITAPNFEAGSNLYTLTVTATDNGSPVLEDNQIVSVTVLEEAIFFNGFEEL</sequence>
<reference evidence="4" key="1">
    <citation type="submission" date="2018-06" db="EMBL/GenBank/DDBJ databases">
        <authorList>
            <person name="Zhirakovskaya E."/>
        </authorList>
    </citation>
    <scope>NUCLEOTIDE SEQUENCE</scope>
</reference>
<gene>
    <name evidence="4" type="ORF">MNBD_GAMMA03-892</name>
</gene>
<dbReference type="InterPro" id="IPR002126">
    <property type="entry name" value="Cadherin-like_dom"/>
</dbReference>
<dbReference type="PANTHER" id="PTHR24026">
    <property type="entry name" value="FAT ATYPICAL CADHERIN-RELATED"/>
    <property type="match status" value="1"/>
</dbReference>
<organism evidence="4">
    <name type="scientific">hydrothermal vent metagenome</name>
    <dbReference type="NCBI Taxonomy" id="652676"/>
    <lineage>
        <taxon>unclassified sequences</taxon>
        <taxon>metagenomes</taxon>
        <taxon>ecological metagenomes</taxon>
    </lineage>
</organism>
<dbReference type="EMBL" id="UOFC01000007">
    <property type="protein sequence ID" value="VAW44428.1"/>
    <property type="molecule type" value="Genomic_DNA"/>
</dbReference>
<dbReference type="InterPro" id="IPR015919">
    <property type="entry name" value="Cadherin-like_sf"/>
</dbReference>
<dbReference type="CDD" id="cd11304">
    <property type="entry name" value="Cadherin_repeat"/>
    <property type="match status" value="1"/>
</dbReference>
<dbReference type="EC" id="3.2.1.23" evidence="4"/>
<dbReference type="Gene3D" id="2.60.40.60">
    <property type="entry name" value="Cadherins"/>
    <property type="match status" value="1"/>
</dbReference>
<protein>
    <submittedName>
        <fullName evidence="4">Beta-galactosidase</fullName>
        <ecNumber evidence="4">3.2.1.23</ecNumber>
    </submittedName>
</protein>